<protein>
    <submittedName>
        <fullName evidence="3">Cytochrome oxidase</fullName>
    </submittedName>
</protein>
<keyword evidence="2" id="KW-0812">Transmembrane</keyword>
<dbReference type="EMBL" id="JRKS01000003">
    <property type="protein sequence ID" value="KGJ09239.1"/>
    <property type="molecule type" value="Genomic_DNA"/>
</dbReference>
<evidence type="ECO:0000313" key="3">
    <source>
        <dbReference type="EMBL" id="KGJ09239.1"/>
    </source>
</evidence>
<evidence type="ECO:0000256" key="2">
    <source>
        <dbReference type="SAM" id="Phobius"/>
    </source>
</evidence>
<comment type="caution">
    <text evidence="3">The sequence shown here is derived from an EMBL/GenBank/DDBJ whole genome shotgun (WGS) entry which is preliminary data.</text>
</comment>
<dbReference type="InterPro" id="IPR008621">
    <property type="entry name" value="Cbb3-typ_cyt_oxidase_comp"/>
</dbReference>
<reference evidence="3 4" key="2">
    <citation type="submission" date="2014-10" db="EMBL/GenBank/DDBJ databases">
        <title>Paracoccus sanguinis sp. nov., isolated from clinical specimens of New York State patients.</title>
        <authorList>
            <person name="Mingle L.A."/>
            <person name="Cole J.A."/>
            <person name="Lapierre P."/>
            <person name="Musser K.A."/>
        </authorList>
    </citation>
    <scope>NUCLEOTIDE SEQUENCE [LARGE SCALE GENOMIC DNA]</scope>
    <source>
        <strain evidence="3 4">HAMBI 3106</strain>
    </source>
</reference>
<keyword evidence="2" id="KW-1133">Transmembrane helix</keyword>
<dbReference type="RefSeq" id="WP_036716434.1">
    <property type="nucleotide sequence ID" value="NZ_JRKS01000003.1"/>
</dbReference>
<dbReference type="CDD" id="cd01324">
    <property type="entry name" value="cbb3_Oxidase_CcoQ"/>
    <property type="match status" value="1"/>
</dbReference>
<feature type="transmembrane region" description="Helical" evidence="2">
    <location>
        <begin position="13"/>
        <end position="31"/>
    </location>
</feature>
<organism evidence="3 4">
    <name type="scientific">Paracoccus sphaerophysae</name>
    <dbReference type="NCBI Taxonomy" id="690417"/>
    <lineage>
        <taxon>Bacteria</taxon>
        <taxon>Pseudomonadati</taxon>
        <taxon>Pseudomonadota</taxon>
        <taxon>Alphaproteobacteria</taxon>
        <taxon>Rhodobacterales</taxon>
        <taxon>Paracoccaceae</taxon>
        <taxon>Paracoccus</taxon>
    </lineage>
</organism>
<dbReference type="AlphaFoldDB" id="A0A099FFC4"/>
<gene>
    <name evidence="3" type="ORF">IC63_01935</name>
</gene>
<dbReference type="OrthoDB" id="9801588at2"/>
<feature type="region of interest" description="Disordered" evidence="1">
    <location>
        <begin position="46"/>
        <end position="67"/>
    </location>
</feature>
<dbReference type="Pfam" id="PF05545">
    <property type="entry name" value="FixQ"/>
    <property type="match status" value="1"/>
</dbReference>
<dbReference type="Proteomes" id="UP000029917">
    <property type="component" value="Unassembled WGS sequence"/>
</dbReference>
<dbReference type="STRING" id="690417.IC63_01935"/>
<name>A0A099FFC4_9RHOB</name>
<reference evidence="3 4" key="1">
    <citation type="submission" date="2014-09" db="EMBL/GenBank/DDBJ databases">
        <authorList>
            <person name="McGinnis J.M."/>
            <person name="Wolfgang W.J."/>
        </authorList>
    </citation>
    <scope>NUCLEOTIDE SEQUENCE [LARGE SCALE GENOMIC DNA]</scope>
    <source>
        <strain evidence="3 4">HAMBI 3106</strain>
    </source>
</reference>
<sequence length="67" mass="7581">MDSYSILRQLADSWVLLVLTLFFLGVVLFAFRPGSRRVQRDAAESIFRNETKPAPEPVADAARKEVD</sequence>
<accession>A0A099FFC4</accession>
<evidence type="ECO:0000256" key="1">
    <source>
        <dbReference type="SAM" id="MobiDB-lite"/>
    </source>
</evidence>
<keyword evidence="2" id="KW-0472">Membrane</keyword>
<keyword evidence="4" id="KW-1185">Reference proteome</keyword>
<proteinExistence type="predicted"/>
<evidence type="ECO:0000313" key="4">
    <source>
        <dbReference type="Proteomes" id="UP000029917"/>
    </source>
</evidence>